<evidence type="ECO:0000313" key="1">
    <source>
        <dbReference type="EMBL" id="GFJ82647.1"/>
    </source>
</evidence>
<name>A0A6V8KLN1_9ACTN</name>
<sequence>MFVNVLGDLAAGHARAMASIAARKRLGSIRSTLWSTLIWPECCGAFPARNRLQCGGFVTDRRTGTHGLGEGARVSIGVTPVTGREESRSPMAGTLAIEATADLPKPAYGVRSGGNT</sequence>
<protein>
    <submittedName>
        <fullName evidence="1">Uncharacterized protein</fullName>
    </submittedName>
</protein>
<proteinExistence type="predicted"/>
<comment type="caution">
    <text evidence="1">The sequence shown here is derived from an EMBL/GenBank/DDBJ whole genome shotgun (WGS) entry which is preliminary data.</text>
</comment>
<dbReference type="RefSeq" id="WP_173063423.1">
    <property type="nucleotide sequence ID" value="NZ_BAABGO010000010.1"/>
</dbReference>
<accession>A0A6V8KLN1</accession>
<gene>
    <name evidence="1" type="ORF">Phou_068270</name>
</gene>
<dbReference type="AlphaFoldDB" id="A0A6V8KLN1"/>
<dbReference type="EMBL" id="BLPF01000002">
    <property type="protein sequence ID" value="GFJ82647.1"/>
    <property type="molecule type" value="Genomic_DNA"/>
</dbReference>
<organism evidence="1 2">
    <name type="scientific">Phytohabitans houttuyneae</name>
    <dbReference type="NCBI Taxonomy" id="1076126"/>
    <lineage>
        <taxon>Bacteria</taxon>
        <taxon>Bacillati</taxon>
        <taxon>Actinomycetota</taxon>
        <taxon>Actinomycetes</taxon>
        <taxon>Micromonosporales</taxon>
        <taxon>Micromonosporaceae</taxon>
    </lineage>
</organism>
<reference evidence="1 2" key="1">
    <citation type="submission" date="2020-03" db="EMBL/GenBank/DDBJ databases">
        <title>Whole genome shotgun sequence of Phytohabitans houttuyneae NBRC 108639.</title>
        <authorList>
            <person name="Komaki H."/>
            <person name="Tamura T."/>
        </authorList>
    </citation>
    <scope>NUCLEOTIDE SEQUENCE [LARGE SCALE GENOMIC DNA]</scope>
    <source>
        <strain evidence="1 2">NBRC 108639</strain>
    </source>
</reference>
<evidence type="ECO:0000313" key="2">
    <source>
        <dbReference type="Proteomes" id="UP000482800"/>
    </source>
</evidence>
<keyword evidence="2" id="KW-1185">Reference proteome</keyword>
<reference evidence="1 2" key="2">
    <citation type="submission" date="2020-03" db="EMBL/GenBank/DDBJ databases">
        <authorList>
            <person name="Ichikawa N."/>
            <person name="Kimura A."/>
            <person name="Kitahashi Y."/>
            <person name="Uohara A."/>
        </authorList>
    </citation>
    <scope>NUCLEOTIDE SEQUENCE [LARGE SCALE GENOMIC DNA]</scope>
    <source>
        <strain evidence="1 2">NBRC 108639</strain>
    </source>
</reference>
<dbReference type="Proteomes" id="UP000482800">
    <property type="component" value="Unassembled WGS sequence"/>
</dbReference>